<organism evidence="8 9">
    <name type="scientific">Rurimicrobium arvi</name>
    <dbReference type="NCBI Taxonomy" id="2049916"/>
    <lineage>
        <taxon>Bacteria</taxon>
        <taxon>Pseudomonadati</taxon>
        <taxon>Bacteroidota</taxon>
        <taxon>Chitinophagia</taxon>
        <taxon>Chitinophagales</taxon>
        <taxon>Chitinophagaceae</taxon>
        <taxon>Rurimicrobium</taxon>
    </lineage>
</organism>
<keyword evidence="2" id="KW-0813">Transport</keyword>
<keyword evidence="6 7" id="KW-0472">Membrane</keyword>
<feature type="transmembrane region" description="Helical" evidence="7">
    <location>
        <begin position="223"/>
        <end position="245"/>
    </location>
</feature>
<feature type="transmembrane region" description="Helical" evidence="7">
    <location>
        <begin position="156"/>
        <end position="176"/>
    </location>
</feature>
<dbReference type="InterPro" id="IPR011701">
    <property type="entry name" value="MFS"/>
</dbReference>
<dbReference type="Gene3D" id="1.20.1250.20">
    <property type="entry name" value="MFS general substrate transporter like domains"/>
    <property type="match status" value="1"/>
</dbReference>
<evidence type="ECO:0000256" key="6">
    <source>
        <dbReference type="ARBA" id="ARBA00023136"/>
    </source>
</evidence>
<keyword evidence="5 7" id="KW-1133">Transmembrane helix</keyword>
<protein>
    <submittedName>
        <fullName evidence="8">MFS transporter</fullName>
    </submittedName>
</protein>
<evidence type="ECO:0000256" key="7">
    <source>
        <dbReference type="SAM" id="Phobius"/>
    </source>
</evidence>
<dbReference type="Proteomes" id="UP001501410">
    <property type="component" value="Unassembled WGS sequence"/>
</dbReference>
<dbReference type="InterPro" id="IPR036259">
    <property type="entry name" value="MFS_trans_sf"/>
</dbReference>
<feature type="transmembrane region" description="Helical" evidence="7">
    <location>
        <begin position="57"/>
        <end position="77"/>
    </location>
</feature>
<sequence>MSLLDHFLSKNEVLKLPLFRRYLSFRLFLIGALNMQTTILAYWVYDISHDVKLVGELGLWEAIPAIGCSFFSGHFVDQQEKKKLLLLCSIAYITLAVYFSGLSIFHGSALSTYATVRLVFLGILLGGVIRSFIGPGTFSMLGLLVNKDKLPSASAWSSTSWYIGAVLGPLAGGLLIGTVGVLWSLVAVAAVLLVPFVSMIFIPKQDILKKDKEPIMKSLKQGLQFVFNTPVILSVLSLDMFAVLFGGATALLPVYSKDILQVGELGYGILRAAPSIGAIGMMLILSLMPLEKQPGMKLLAAIAGFGATIIIFGTSTSFGLSLAMLTLSGMFDAVSVMIRGIILQLHTPDEMRGRVAAVNTMFISSSNELGEVESGYTAAWMGTVNSVVFGGSMTIAVVLFTFFLVPSLRTLKLKK</sequence>
<feature type="transmembrane region" description="Helical" evidence="7">
    <location>
        <begin position="25"/>
        <end position="45"/>
    </location>
</feature>
<comment type="subcellular location">
    <subcellularLocation>
        <location evidence="1">Cell membrane</location>
        <topology evidence="1">Multi-pass membrane protein</topology>
    </subcellularLocation>
</comment>
<evidence type="ECO:0000256" key="2">
    <source>
        <dbReference type="ARBA" id="ARBA00022448"/>
    </source>
</evidence>
<accession>A0ABP8MTP6</accession>
<feature type="transmembrane region" description="Helical" evidence="7">
    <location>
        <begin position="84"/>
        <end position="106"/>
    </location>
</feature>
<dbReference type="CDD" id="cd06173">
    <property type="entry name" value="MFS_MefA_like"/>
    <property type="match status" value="1"/>
</dbReference>
<feature type="transmembrane region" description="Helical" evidence="7">
    <location>
        <begin position="298"/>
        <end position="327"/>
    </location>
</feature>
<evidence type="ECO:0000256" key="1">
    <source>
        <dbReference type="ARBA" id="ARBA00004651"/>
    </source>
</evidence>
<dbReference type="PANTHER" id="PTHR23513:SF9">
    <property type="entry name" value="ENTEROBACTIN EXPORTER ENTS"/>
    <property type="match status" value="1"/>
</dbReference>
<reference evidence="9" key="1">
    <citation type="journal article" date="2019" name="Int. J. Syst. Evol. Microbiol.">
        <title>The Global Catalogue of Microorganisms (GCM) 10K type strain sequencing project: providing services to taxonomists for standard genome sequencing and annotation.</title>
        <authorList>
            <consortium name="The Broad Institute Genomics Platform"/>
            <consortium name="The Broad Institute Genome Sequencing Center for Infectious Disease"/>
            <person name="Wu L."/>
            <person name="Ma J."/>
        </authorList>
    </citation>
    <scope>NUCLEOTIDE SEQUENCE [LARGE SCALE GENOMIC DNA]</scope>
    <source>
        <strain evidence="9">JCM 31921</strain>
    </source>
</reference>
<evidence type="ECO:0000256" key="5">
    <source>
        <dbReference type="ARBA" id="ARBA00022989"/>
    </source>
</evidence>
<keyword evidence="3" id="KW-1003">Cell membrane</keyword>
<evidence type="ECO:0000313" key="9">
    <source>
        <dbReference type="Proteomes" id="UP001501410"/>
    </source>
</evidence>
<feature type="transmembrane region" description="Helical" evidence="7">
    <location>
        <begin position="182"/>
        <end position="202"/>
    </location>
</feature>
<comment type="caution">
    <text evidence="8">The sequence shown here is derived from an EMBL/GenBank/DDBJ whole genome shotgun (WGS) entry which is preliminary data.</text>
</comment>
<feature type="transmembrane region" description="Helical" evidence="7">
    <location>
        <begin position="387"/>
        <end position="405"/>
    </location>
</feature>
<dbReference type="Pfam" id="PF07690">
    <property type="entry name" value="MFS_1"/>
    <property type="match status" value="1"/>
</dbReference>
<feature type="transmembrane region" description="Helical" evidence="7">
    <location>
        <begin position="265"/>
        <end position="286"/>
    </location>
</feature>
<dbReference type="PANTHER" id="PTHR23513">
    <property type="entry name" value="INTEGRAL MEMBRANE EFFLUX PROTEIN-RELATED"/>
    <property type="match status" value="1"/>
</dbReference>
<dbReference type="RefSeq" id="WP_344826384.1">
    <property type="nucleotide sequence ID" value="NZ_BAABEZ010000022.1"/>
</dbReference>
<keyword evidence="4 7" id="KW-0812">Transmembrane</keyword>
<evidence type="ECO:0000256" key="4">
    <source>
        <dbReference type="ARBA" id="ARBA00022692"/>
    </source>
</evidence>
<proteinExistence type="predicted"/>
<feature type="transmembrane region" description="Helical" evidence="7">
    <location>
        <begin position="118"/>
        <end position="144"/>
    </location>
</feature>
<dbReference type="SUPFAM" id="SSF103473">
    <property type="entry name" value="MFS general substrate transporter"/>
    <property type="match status" value="1"/>
</dbReference>
<evidence type="ECO:0000256" key="3">
    <source>
        <dbReference type="ARBA" id="ARBA00022475"/>
    </source>
</evidence>
<keyword evidence="9" id="KW-1185">Reference proteome</keyword>
<dbReference type="EMBL" id="BAABEZ010000022">
    <property type="protein sequence ID" value="GAA4455910.1"/>
    <property type="molecule type" value="Genomic_DNA"/>
</dbReference>
<evidence type="ECO:0000313" key="8">
    <source>
        <dbReference type="EMBL" id="GAA4455910.1"/>
    </source>
</evidence>
<name>A0ABP8MTP6_9BACT</name>
<gene>
    <name evidence="8" type="ORF">GCM10023092_20380</name>
</gene>